<reference evidence="6" key="2">
    <citation type="submission" date="2020-11" db="EMBL/GenBank/DDBJ databases">
        <title>Whole genome sequencing of Colletotrichum sp.</title>
        <authorList>
            <person name="Li H."/>
        </authorList>
    </citation>
    <scope>NUCLEOTIDE SEQUENCE</scope>
    <source>
        <strain evidence="6">CkLH20</strain>
    </source>
</reference>
<comment type="subcellular location">
    <subcellularLocation>
        <location evidence="1">Membrane</location>
        <topology evidence="1">Multi-pass membrane protein</topology>
    </subcellularLocation>
</comment>
<dbReference type="SUPFAM" id="SSF103473">
    <property type="entry name" value="MFS general substrate transporter"/>
    <property type="match status" value="1"/>
</dbReference>
<gene>
    <name evidence="6" type="ORF">CkaCkLH20_11924</name>
</gene>
<comment type="similarity">
    <text evidence="2">Belongs to the major facilitator superfamily. Monocarboxylate porter (TC 2.A.1.13) family.</text>
</comment>
<dbReference type="PANTHER" id="PTHR11360:SF305">
    <property type="entry name" value="MAJOR FACILITATOR SUPERFAMILY (MFS) PROFILE DOMAIN-CONTAINING PROTEIN"/>
    <property type="match status" value="1"/>
</dbReference>
<feature type="transmembrane region" description="Helical" evidence="4">
    <location>
        <begin position="265"/>
        <end position="283"/>
    </location>
</feature>
<protein>
    <submittedName>
        <fullName evidence="6">Major facilitator superfamily transporter</fullName>
    </submittedName>
</protein>
<dbReference type="InterPro" id="IPR020846">
    <property type="entry name" value="MFS_dom"/>
</dbReference>
<feature type="transmembrane region" description="Helical" evidence="4">
    <location>
        <begin position="161"/>
        <end position="182"/>
    </location>
</feature>
<dbReference type="Proteomes" id="UP000781932">
    <property type="component" value="Unassembled WGS sequence"/>
</dbReference>
<sequence length="460" mass="47919">MATTTITTTTASASTSGVELTPLPPHLNHKPSLVTPSETENENDSGDDPVLQASRLADSAVPEGGYGWVVVTGCFIIAWWIIGTAYSWGVIQSALVDEGLSTPAVLSFVGSLATALISALAIINSRVIRRFGPRRTGLMGMALIGLSELLSSFAVKNIGALFATSGVMMGLGVSLCFSIVSVIPAQYFSRKRGLANGIVFAGGGLGGAVNSFALDALLQRLGPAWAYRVLALMTLATGLPAAWLVKERVPVRSSGFVEWRLFKSFTFLVIFLAGAVGTFPLFVPPFFMPLYSKSIGLSSSTGAGLVAGFNFASAIGRICCGVCCDKLGALNVLFVSMALSAVSMLAIWPSSTTLGPMIVFVIVNGISNGGFFSTMPTVVGNVFGSARVSVAMGMIVTGWAGGYLMGAPIAGYLLEAYGGADKGLQAYRPAMFYAGSLSLASAILVAMVRFRMNKSIMAKL</sequence>
<feature type="transmembrane region" description="Helical" evidence="4">
    <location>
        <begin position="225"/>
        <end position="245"/>
    </location>
</feature>
<feature type="transmembrane region" description="Helical" evidence="4">
    <location>
        <begin position="430"/>
        <end position="450"/>
    </location>
</feature>
<evidence type="ECO:0000313" key="7">
    <source>
        <dbReference type="Proteomes" id="UP000781932"/>
    </source>
</evidence>
<evidence type="ECO:0000259" key="5">
    <source>
        <dbReference type="PROSITE" id="PS50850"/>
    </source>
</evidence>
<feature type="transmembrane region" description="Helical" evidence="4">
    <location>
        <begin position="65"/>
        <end position="88"/>
    </location>
</feature>
<dbReference type="InterPro" id="IPR011701">
    <property type="entry name" value="MFS"/>
</dbReference>
<feature type="domain" description="Major facilitator superfamily (MFS) profile" evidence="5">
    <location>
        <begin position="266"/>
        <end position="460"/>
    </location>
</feature>
<dbReference type="Pfam" id="PF07690">
    <property type="entry name" value="MFS_1"/>
    <property type="match status" value="1"/>
</dbReference>
<keyword evidence="7" id="KW-1185">Reference proteome</keyword>
<dbReference type="RefSeq" id="XP_038740079.1">
    <property type="nucleotide sequence ID" value="XM_038894638.1"/>
</dbReference>
<dbReference type="InterPro" id="IPR036259">
    <property type="entry name" value="MFS_trans_sf"/>
</dbReference>
<feature type="transmembrane region" description="Helical" evidence="4">
    <location>
        <begin position="100"/>
        <end position="124"/>
    </location>
</feature>
<feature type="transmembrane region" description="Helical" evidence="4">
    <location>
        <begin position="354"/>
        <end position="378"/>
    </location>
</feature>
<keyword evidence="4" id="KW-0812">Transmembrane</keyword>
<feature type="transmembrane region" description="Helical" evidence="4">
    <location>
        <begin position="327"/>
        <end position="348"/>
    </location>
</feature>
<dbReference type="GeneID" id="62167712"/>
<accession>A0A9P6HTY4</accession>
<dbReference type="PANTHER" id="PTHR11360">
    <property type="entry name" value="MONOCARBOXYLATE TRANSPORTER"/>
    <property type="match status" value="1"/>
</dbReference>
<dbReference type="GO" id="GO:0022857">
    <property type="term" value="F:transmembrane transporter activity"/>
    <property type="evidence" value="ECO:0007669"/>
    <property type="project" value="InterPro"/>
</dbReference>
<organism evidence="6 7">
    <name type="scientific">Colletotrichum karsti</name>
    <dbReference type="NCBI Taxonomy" id="1095194"/>
    <lineage>
        <taxon>Eukaryota</taxon>
        <taxon>Fungi</taxon>
        <taxon>Dikarya</taxon>
        <taxon>Ascomycota</taxon>
        <taxon>Pezizomycotina</taxon>
        <taxon>Sordariomycetes</taxon>
        <taxon>Hypocreomycetidae</taxon>
        <taxon>Glomerellales</taxon>
        <taxon>Glomerellaceae</taxon>
        <taxon>Colletotrichum</taxon>
        <taxon>Colletotrichum boninense species complex</taxon>
    </lineage>
</organism>
<feature type="transmembrane region" description="Helical" evidence="4">
    <location>
        <begin position="136"/>
        <end position="155"/>
    </location>
</feature>
<evidence type="ECO:0000313" key="6">
    <source>
        <dbReference type="EMBL" id="KAF9870618.1"/>
    </source>
</evidence>
<comment type="caution">
    <text evidence="6">The sequence shown here is derived from an EMBL/GenBank/DDBJ whole genome shotgun (WGS) entry which is preliminary data.</text>
</comment>
<evidence type="ECO:0000256" key="2">
    <source>
        <dbReference type="ARBA" id="ARBA00006727"/>
    </source>
</evidence>
<feature type="transmembrane region" description="Helical" evidence="4">
    <location>
        <begin position="194"/>
        <end position="213"/>
    </location>
</feature>
<feature type="compositionally biased region" description="Low complexity" evidence="3">
    <location>
        <begin position="1"/>
        <end position="16"/>
    </location>
</feature>
<evidence type="ECO:0000256" key="3">
    <source>
        <dbReference type="SAM" id="MobiDB-lite"/>
    </source>
</evidence>
<proteinExistence type="inferred from homology"/>
<keyword evidence="4" id="KW-1133">Transmembrane helix</keyword>
<dbReference type="PROSITE" id="PS50850">
    <property type="entry name" value="MFS"/>
    <property type="match status" value="1"/>
</dbReference>
<feature type="region of interest" description="Disordered" evidence="3">
    <location>
        <begin position="1"/>
        <end position="50"/>
    </location>
</feature>
<reference evidence="6" key="1">
    <citation type="submission" date="2020-03" db="EMBL/GenBank/DDBJ databases">
        <authorList>
            <person name="He L."/>
        </authorList>
    </citation>
    <scope>NUCLEOTIDE SEQUENCE</scope>
    <source>
        <strain evidence="6">CkLH20</strain>
    </source>
</reference>
<dbReference type="Gene3D" id="1.20.1250.20">
    <property type="entry name" value="MFS general substrate transporter like domains"/>
    <property type="match status" value="2"/>
</dbReference>
<dbReference type="AlphaFoldDB" id="A0A9P6HTY4"/>
<name>A0A9P6HTY4_9PEZI</name>
<dbReference type="OrthoDB" id="6499973at2759"/>
<dbReference type="InterPro" id="IPR050327">
    <property type="entry name" value="Proton-linked_MCT"/>
</dbReference>
<dbReference type="EMBL" id="JAATWM020000052">
    <property type="protein sequence ID" value="KAF9870618.1"/>
    <property type="molecule type" value="Genomic_DNA"/>
</dbReference>
<feature type="transmembrane region" description="Helical" evidence="4">
    <location>
        <begin position="295"/>
        <end position="315"/>
    </location>
</feature>
<evidence type="ECO:0000256" key="4">
    <source>
        <dbReference type="SAM" id="Phobius"/>
    </source>
</evidence>
<feature type="transmembrane region" description="Helical" evidence="4">
    <location>
        <begin position="390"/>
        <end position="410"/>
    </location>
</feature>
<keyword evidence="4" id="KW-0472">Membrane</keyword>
<dbReference type="GO" id="GO:0016020">
    <property type="term" value="C:membrane"/>
    <property type="evidence" value="ECO:0007669"/>
    <property type="project" value="UniProtKB-SubCell"/>
</dbReference>
<evidence type="ECO:0000256" key="1">
    <source>
        <dbReference type="ARBA" id="ARBA00004141"/>
    </source>
</evidence>